<evidence type="ECO:0000259" key="5">
    <source>
        <dbReference type="Pfam" id="PF12777"/>
    </source>
</evidence>
<evidence type="ECO:0000256" key="3">
    <source>
        <dbReference type="SAM" id="Coils"/>
    </source>
</evidence>
<dbReference type="InterPro" id="IPR026983">
    <property type="entry name" value="DHC"/>
</dbReference>
<dbReference type="SUPFAM" id="SSF52540">
    <property type="entry name" value="P-loop containing nucleoside triphosphate hydrolases"/>
    <property type="match status" value="1"/>
</dbReference>
<dbReference type="Pfam" id="PF17852">
    <property type="entry name" value="Dynein_AAA_lid"/>
    <property type="match status" value="1"/>
</dbReference>
<dbReference type="Proteomes" id="UP000837857">
    <property type="component" value="Chromosome 2"/>
</dbReference>
<evidence type="ECO:0000259" key="6">
    <source>
        <dbReference type="Pfam" id="PF12780"/>
    </source>
</evidence>
<feature type="domain" description="Dynein heavy chain coiled coil stalk" evidence="5">
    <location>
        <begin position="379"/>
        <end position="702"/>
    </location>
</feature>
<dbReference type="Gene3D" id="6.10.140.1060">
    <property type="match status" value="1"/>
</dbReference>
<dbReference type="Pfam" id="PF12777">
    <property type="entry name" value="MT"/>
    <property type="match status" value="1"/>
</dbReference>
<dbReference type="EMBL" id="OW152814">
    <property type="protein sequence ID" value="CAH2050499.1"/>
    <property type="molecule type" value="Genomic_DNA"/>
</dbReference>
<feature type="domain" description="Dynein heavy chain C-terminal" evidence="9">
    <location>
        <begin position="1098"/>
        <end position="1274"/>
    </location>
</feature>
<evidence type="ECO:0000313" key="11">
    <source>
        <dbReference type="Proteomes" id="UP000837857"/>
    </source>
</evidence>
<organism evidence="10 11">
    <name type="scientific">Iphiclides podalirius</name>
    <name type="common">scarce swallowtail</name>
    <dbReference type="NCBI Taxonomy" id="110791"/>
    <lineage>
        <taxon>Eukaryota</taxon>
        <taxon>Metazoa</taxon>
        <taxon>Ecdysozoa</taxon>
        <taxon>Arthropoda</taxon>
        <taxon>Hexapoda</taxon>
        <taxon>Insecta</taxon>
        <taxon>Pterygota</taxon>
        <taxon>Neoptera</taxon>
        <taxon>Endopterygota</taxon>
        <taxon>Lepidoptera</taxon>
        <taxon>Glossata</taxon>
        <taxon>Ditrysia</taxon>
        <taxon>Papilionoidea</taxon>
        <taxon>Papilionidae</taxon>
        <taxon>Papilioninae</taxon>
        <taxon>Iphiclides</taxon>
    </lineage>
</organism>
<dbReference type="InterPro" id="IPR027417">
    <property type="entry name" value="P-loop_NTPase"/>
</dbReference>
<dbReference type="Gene3D" id="1.20.1270.280">
    <property type="match status" value="1"/>
</dbReference>
<feature type="domain" description="Dynein heavy chain AAA 5 extension" evidence="8">
    <location>
        <begin position="1"/>
        <end position="56"/>
    </location>
</feature>
<evidence type="ECO:0000259" key="7">
    <source>
        <dbReference type="Pfam" id="PF12781"/>
    </source>
</evidence>
<dbReference type="InterPro" id="IPR004273">
    <property type="entry name" value="Dynein_heavy_D6_P-loop"/>
</dbReference>
<dbReference type="Gene3D" id="3.10.490.20">
    <property type="match status" value="1"/>
</dbReference>
<evidence type="ECO:0000256" key="1">
    <source>
        <dbReference type="ARBA" id="ARBA00008887"/>
    </source>
</evidence>
<dbReference type="InterPro" id="IPR024317">
    <property type="entry name" value="Dynein_heavy_chain_D4_dom"/>
</dbReference>
<dbReference type="Gene3D" id="3.40.50.300">
    <property type="entry name" value="P-loop containing nucleotide triphosphate hydrolases"/>
    <property type="match status" value="4"/>
</dbReference>
<protein>
    <recommendedName>
        <fullName evidence="12">Dynein heavy chain</fullName>
    </recommendedName>
</protein>
<evidence type="ECO:0000256" key="2">
    <source>
        <dbReference type="ARBA" id="ARBA00022737"/>
    </source>
</evidence>
<evidence type="ECO:0000259" key="4">
    <source>
        <dbReference type="Pfam" id="PF03028"/>
    </source>
</evidence>
<feature type="coiled-coil region" evidence="3">
    <location>
        <begin position="607"/>
        <end position="648"/>
    </location>
</feature>
<dbReference type="Gene3D" id="1.10.8.1220">
    <property type="match status" value="1"/>
</dbReference>
<evidence type="ECO:0008006" key="12">
    <source>
        <dbReference type="Google" id="ProtNLM"/>
    </source>
</evidence>
<keyword evidence="2" id="KW-0677">Repeat</keyword>
<feature type="domain" description="Dynein heavy chain ATP-binding dynein motor region" evidence="7">
    <location>
        <begin position="704"/>
        <end position="864"/>
    </location>
</feature>
<name>A0ABN8IAV1_9NEOP</name>
<feature type="domain" description="Dynein heavy chain C-terminal" evidence="9">
    <location>
        <begin position="1047"/>
        <end position="1096"/>
    </location>
</feature>
<dbReference type="InterPro" id="IPR041228">
    <property type="entry name" value="Dynein_C"/>
</dbReference>
<dbReference type="Pfam" id="PF12781">
    <property type="entry name" value="AAA_9"/>
    <property type="match status" value="1"/>
</dbReference>
<gene>
    <name evidence="10" type="ORF">IPOD504_LOCUS7501</name>
</gene>
<accession>A0ABN8IAV1</accession>
<dbReference type="PANTHER" id="PTHR46532:SF4">
    <property type="entry name" value="AAA+ ATPASE DOMAIN-CONTAINING PROTEIN"/>
    <property type="match status" value="1"/>
</dbReference>
<keyword evidence="11" id="KW-1185">Reference proteome</keyword>
<proteinExistence type="inferred from homology"/>
<evidence type="ECO:0000259" key="9">
    <source>
        <dbReference type="Pfam" id="PF18199"/>
    </source>
</evidence>
<feature type="domain" description="Dynein heavy chain AAA module D4" evidence="6">
    <location>
        <begin position="165"/>
        <end position="364"/>
    </location>
</feature>
<dbReference type="Gene3D" id="1.10.472.130">
    <property type="match status" value="1"/>
</dbReference>
<evidence type="ECO:0000313" key="10">
    <source>
        <dbReference type="EMBL" id="CAH2050499.1"/>
    </source>
</evidence>
<reference evidence="10" key="1">
    <citation type="submission" date="2022-03" db="EMBL/GenBank/DDBJ databases">
        <authorList>
            <person name="Martin H S."/>
        </authorList>
    </citation>
    <scope>NUCLEOTIDE SEQUENCE</scope>
</reference>
<keyword evidence="3" id="KW-0175">Coiled coil</keyword>
<sequence length="1277" mass="144549">MWSLGAVLEIDERIRMAEFMTKLPVRMDWPGAKSKEWVMPFDYMVNEAGVWQHWSESVEDYIYPPDSIPEYASILVPNIDNVCISFLIDTIAKQNKAVLLIGEQGTGKTVMLKGYMQKYDTEVKLFKMINFSSATTPNMFQRIIESYVEKRVGMTYGPPGGRGMTVFVDDINMPVVNEWGDQGLGVSFIFTDNDIKEEQFLEFLNNILSSGEIANLFPKDEMDEIFNELTPIMKKLAPRRIPVPDVLYEYFIMRSRANLHVVLCFSPVGEKFRSRALKFPGLISGSTMDWFQKWPTEALIEVAQHFLSDFKIVSSDDTKNQLIEVMGMVQDNVAEACVAYYDRFRRQTHVTPKSYLSFLEGYKLLYKEKHINIAEMAKRMTTGLDKLVEAAASVDILKKELELKEQEIKEATARAEEVLAAVAESAAAAEVVKAEVLAVKDRAVKLVNVIAAETAVAEDKLAAAKPALDAAEAALQTINAADIATVRKLGKPPFLITLIMDAVIILFRKRIDPIKPDPDKNFLTASWAESLKIMADARFLSNLKNYPKDEINAEMVDLLQPYFNFSQYTFEAAKIACGNVAGLISWTIAMAQFYAVNKDVLPLKANLAVMQGKYQAAKKELEAAEALLEAKEHELAEVQKQFDEAMTLKQAVLDDAAKCQQKMDAATALINGLSGERVRWTEQSILFKSQIERLVGDILLLTGNHIEDCVSLGRPLLIEDVAEELDPALDNILEKNYIKIGSSYKVRLGDKEIDVMPSHKIYITTKLPNPAYTPEISARTSIIDFTVTMQGLEDQLLGRVILTEKAELEAERTQLIMDVTSNRRKMQELEANLLHKLTTIQGSLVEDVTLIQVLNVTKATATEVREKLDVAKETEVKINSAREEFRPVATRGSVLYFLICNMSLVCNMYQTSLAQFLERFDISMERSPQSPITTKRIGFIIEYLNMVLESRPLVPLIGFLAMGSDPTPSIEMTAKRLECLCSSISMGQGQEVHARKLIDRAIKEGLWVLLQNCHLGLDYMIEVMEQFSELEKEPEKVHETFRYQTHVTQELLDTILSIQPKESSSGGGETREASVYRQAKEMLEKVPPNFDPNEVKERRSWSSSTLGFWFTEFLERNQQFSNWCFIARPHSFWMTGFFNPQGFLTAMRQEVTRAHKGWALDMVALHNDVTKYTYEEIKAPPPEGVFVHGVFLDGAGWDRRNTRLCESTLKVLYAALPVLHIYAINSTAPKDPKLYQCPVYKKPCRTDLTFITPLWLPTMKHPDHWILRGVAILCDIK</sequence>
<dbReference type="Pfam" id="PF18199">
    <property type="entry name" value="Dynein_C"/>
    <property type="match status" value="2"/>
</dbReference>
<dbReference type="InterPro" id="IPR035706">
    <property type="entry name" value="AAA_9"/>
</dbReference>
<dbReference type="InterPro" id="IPR043160">
    <property type="entry name" value="Dynein_C_barrel"/>
</dbReference>
<feature type="domain" description="Dynein heavy chain region D6 P-loop" evidence="4">
    <location>
        <begin position="953"/>
        <end position="1043"/>
    </location>
</feature>
<dbReference type="Pfam" id="PF03028">
    <property type="entry name" value="Dynein_heavy"/>
    <property type="match status" value="1"/>
</dbReference>
<comment type="similarity">
    <text evidence="1">Belongs to the dynein heavy chain family.</text>
</comment>
<dbReference type="InterPro" id="IPR024743">
    <property type="entry name" value="Dynein_HC_stalk"/>
</dbReference>
<dbReference type="InterPro" id="IPR041466">
    <property type="entry name" value="Dynein_AAA5_ext"/>
</dbReference>
<dbReference type="Gene3D" id="1.20.920.20">
    <property type="match status" value="1"/>
</dbReference>
<dbReference type="Pfam" id="PF12780">
    <property type="entry name" value="AAA_8"/>
    <property type="match status" value="1"/>
</dbReference>
<dbReference type="PANTHER" id="PTHR46532">
    <property type="entry name" value="MALE FERTILITY FACTOR KL5"/>
    <property type="match status" value="1"/>
</dbReference>
<feature type="coiled-coil region" evidence="3">
    <location>
        <begin position="387"/>
        <end position="421"/>
    </location>
</feature>
<feature type="non-terminal residue" evidence="10">
    <location>
        <position position="1"/>
    </location>
</feature>
<evidence type="ECO:0000259" key="8">
    <source>
        <dbReference type="Pfam" id="PF17852"/>
    </source>
</evidence>